<reference evidence="3" key="2">
    <citation type="submission" date="2015-06" db="EMBL/GenBank/DDBJ databases">
        <authorList>
            <person name="van de Sande W.W.J."/>
        </authorList>
    </citation>
    <scope>NUCLEOTIDE SEQUENCE [LARGE SCALE GENOMIC DNA]</scope>
    <source>
        <strain evidence="3">mm55</strain>
    </source>
</reference>
<dbReference type="CDD" id="cd09917">
    <property type="entry name" value="F-box_SF"/>
    <property type="match status" value="1"/>
</dbReference>
<reference evidence="1 3" key="3">
    <citation type="submission" date="2016-01" db="EMBL/GenBank/DDBJ databases">
        <title>Madurella mycetomatis genome sequencing.</title>
        <authorList>
            <person name="Van De Sande W."/>
        </authorList>
    </citation>
    <scope>NUCLEOTIDE SEQUENCE [LARGE SCALE GENOMIC DNA]</scope>
    <source>
        <strain evidence="1">Mm55</strain>
        <strain evidence="3">mm55</strain>
    </source>
</reference>
<dbReference type="STRING" id="100816.A0A175VZ87"/>
<dbReference type="VEuPathDB" id="FungiDB:MMYC01_206540"/>
<dbReference type="Proteomes" id="UP000078237">
    <property type="component" value="Unassembled WGS sequence"/>
</dbReference>
<evidence type="ECO:0000313" key="2">
    <source>
        <dbReference type="EMBL" id="KXX79638.1"/>
    </source>
</evidence>
<reference evidence="1" key="1">
    <citation type="submission" date="2015-06" db="EMBL/GenBank/DDBJ databases">
        <authorList>
            <person name="Hoefler B.C."/>
            <person name="Straight P.D."/>
        </authorList>
    </citation>
    <scope>NUCLEOTIDE SEQUENCE [LARGE SCALE GENOMIC DNA]</scope>
    <source>
        <strain evidence="1">Mm55</strain>
    </source>
</reference>
<accession>A0A175VZ87</accession>
<name>A0A175VZ87_9PEZI</name>
<dbReference type="EMBL" id="LCTW02000081">
    <property type="protein sequence ID" value="KXX79638.1"/>
    <property type="molecule type" value="Genomic_DNA"/>
</dbReference>
<dbReference type="AlphaFoldDB" id="A0A175VZ87"/>
<dbReference type="VEuPathDB" id="FungiDB:MMYC01_203855"/>
<proteinExistence type="predicted"/>
<evidence type="ECO:0000313" key="3">
    <source>
        <dbReference type="Proteomes" id="UP000078237"/>
    </source>
</evidence>
<dbReference type="OrthoDB" id="4569416at2759"/>
<protein>
    <recommendedName>
        <fullName evidence="4">F-box domain-containing protein</fullName>
    </recommendedName>
</protein>
<keyword evidence="3" id="KW-1185">Reference proteome</keyword>
<evidence type="ECO:0000313" key="1">
    <source>
        <dbReference type="EMBL" id="KXX76632.1"/>
    </source>
</evidence>
<dbReference type="EMBL" id="LCTW02000201">
    <property type="protein sequence ID" value="KXX76632.1"/>
    <property type="molecule type" value="Genomic_DNA"/>
</dbReference>
<comment type="caution">
    <text evidence="1">The sequence shown here is derived from an EMBL/GenBank/DDBJ whole genome shotgun (WGS) entry which is preliminary data.</text>
</comment>
<organism evidence="1 3">
    <name type="scientific">Madurella mycetomatis</name>
    <dbReference type="NCBI Taxonomy" id="100816"/>
    <lineage>
        <taxon>Eukaryota</taxon>
        <taxon>Fungi</taxon>
        <taxon>Dikarya</taxon>
        <taxon>Ascomycota</taxon>
        <taxon>Pezizomycotina</taxon>
        <taxon>Sordariomycetes</taxon>
        <taxon>Sordariomycetidae</taxon>
        <taxon>Sordariales</taxon>
        <taxon>Sordariales incertae sedis</taxon>
        <taxon>Madurella</taxon>
    </lineage>
</organism>
<evidence type="ECO:0008006" key="4">
    <source>
        <dbReference type="Google" id="ProtNLM"/>
    </source>
</evidence>
<gene>
    <name evidence="2" type="ORF">MMYC01_203855</name>
    <name evidence="1" type="ORF">MMYC01_206540</name>
</gene>
<sequence length="290" mass="33399">MTHDYANKLYLPPELWTKICSFLDFTDLANFRLNPRDFDQLRALANDPVKVKCVRSLIYKALVSPEEMLGYLDYMKARQEQKTILNNELDFELFADVLPKFTGLAKFVISCHGWLRPAFRRIPGAPWNALRLILEIETRLKVLRAGVLSWECLRNLPQTRPRLDLFTNLVEADPYFSFMAYGTHTKHYAKDLGCRRICETDALSYFLAALPRLETLAINFSSDSVRADARMWLTDIITTGHRWPHLVSLRLGGISLAQESLASMLVLHKDTLRRLELFGVTLLGFAFCPR</sequence>